<protein>
    <submittedName>
        <fullName evidence="1">Uncharacterized protein</fullName>
    </submittedName>
</protein>
<dbReference type="GO" id="GO:0005813">
    <property type="term" value="C:centrosome"/>
    <property type="evidence" value="ECO:0007669"/>
    <property type="project" value="TreeGrafter"/>
</dbReference>
<dbReference type="GO" id="GO:0000724">
    <property type="term" value="P:double-strand break repair via homologous recombination"/>
    <property type="evidence" value="ECO:0007669"/>
    <property type="project" value="InterPro"/>
</dbReference>
<dbReference type="EMBL" id="GEDC01025855">
    <property type="protein sequence ID" value="JAS11443.1"/>
    <property type="molecule type" value="Transcribed_RNA"/>
</dbReference>
<dbReference type="GO" id="GO:0033063">
    <property type="term" value="C:Rad51B-Rad51C-Rad51D-XRCC2 complex"/>
    <property type="evidence" value="ECO:0007669"/>
    <property type="project" value="InterPro"/>
</dbReference>
<evidence type="ECO:0000313" key="1">
    <source>
        <dbReference type="EMBL" id="JAS11443.1"/>
    </source>
</evidence>
<dbReference type="SUPFAM" id="SSF52540">
    <property type="entry name" value="P-loop containing nucleoside triphosphate hydrolases"/>
    <property type="match status" value="1"/>
</dbReference>
<name>A0A1B6CDC0_9HEMI</name>
<dbReference type="GO" id="GO:0000400">
    <property type="term" value="F:four-way junction DNA binding"/>
    <property type="evidence" value="ECO:0007669"/>
    <property type="project" value="TreeGrafter"/>
</dbReference>
<organism evidence="1">
    <name type="scientific">Clastoptera arizonana</name>
    <name type="common">Arizona spittle bug</name>
    <dbReference type="NCBI Taxonomy" id="38151"/>
    <lineage>
        <taxon>Eukaryota</taxon>
        <taxon>Metazoa</taxon>
        <taxon>Ecdysozoa</taxon>
        <taxon>Arthropoda</taxon>
        <taxon>Hexapoda</taxon>
        <taxon>Insecta</taxon>
        <taxon>Pterygota</taxon>
        <taxon>Neoptera</taxon>
        <taxon>Paraneoptera</taxon>
        <taxon>Hemiptera</taxon>
        <taxon>Auchenorrhyncha</taxon>
        <taxon>Cercopoidea</taxon>
        <taxon>Clastopteridae</taxon>
        <taxon>Clastoptera</taxon>
    </lineage>
</organism>
<dbReference type="AlphaFoldDB" id="A0A1B6CDC0"/>
<dbReference type="InterPro" id="IPR030547">
    <property type="entry name" value="XRCC2"/>
</dbReference>
<dbReference type="GO" id="GO:0042148">
    <property type="term" value="P:DNA strand invasion"/>
    <property type="evidence" value="ECO:0007669"/>
    <property type="project" value="TreeGrafter"/>
</dbReference>
<dbReference type="PANTHER" id="PTHR46644">
    <property type="entry name" value="DNA REPAIR PROTEIN XRCC2"/>
    <property type="match status" value="1"/>
</dbReference>
<sequence length="276" mass="31293">MDSGVKVESGLQLVARLQKRPSLNGLDDIIFPHGPNPQEVIEIIGEPSSGKTFLITKFIAKSILPKYFNNIHIGGLDASVVLINIDYHFQICKLISLMENHLTLCNHNNDESSKLDENCIKHIICTALKNFIMYNCINTFQLLVTFHSIHNLILNNTEISLIIIDSISANYWLDVMNGSVRKMDLYSKNILEDFQKTLNPFKVVLMYTRPLYFQSKTRKNEVCSAQPGFGKVNQYVHLFNVSKNTAVYGAQIITSSQTFTRFYKIHPTDLVFLGGS</sequence>
<dbReference type="Gene3D" id="3.40.50.300">
    <property type="entry name" value="P-loop containing nucleotide triphosphate hydrolases"/>
    <property type="match status" value="1"/>
</dbReference>
<reference evidence="1" key="1">
    <citation type="submission" date="2015-12" db="EMBL/GenBank/DDBJ databases">
        <title>De novo transcriptome assembly of four potential Pierce s Disease insect vectors from Arizona vineyards.</title>
        <authorList>
            <person name="Tassone E.E."/>
        </authorList>
    </citation>
    <scope>NUCLEOTIDE SEQUENCE</scope>
</reference>
<dbReference type="PANTHER" id="PTHR46644:SF2">
    <property type="entry name" value="DNA REPAIR PROTEIN XRCC2"/>
    <property type="match status" value="1"/>
</dbReference>
<dbReference type="GO" id="GO:0005657">
    <property type="term" value="C:replication fork"/>
    <property type="evidence" value="ECO:0007669"/>
    <property type="project" value="InterPro"/>
</dbReference>
<accession>A0A1B6CDC0</accession>
<gene>
    <name evidence="1" type="ORF">g.1795</name>
</gene>
<dbReference type="InterPro" id="IPR027417">
    <property type="entry name" value="P-loop_NTPase"/>
</dbReference>
<proteinExistence type="predicted"/>